<dbReference type="Pfam" id="PF00300">
    <property type="entry name" value="His_Phos_1"/>
    <property type="match status" value="1"/>
</dbReference>
<dbReference type="RefSeq" id="WP_228352929.1">
    <property type="nucleotide sequence ID" value="NZ_JACEGA010000001.1"/>
</dbReference>
<dbReference type="EMBL" id="JACEGA010000001">
    <property type="protein sequence ID" value="MBB2183254.1"/>
    <property type="molecule type" value="Genomic_DNA"/>
</dbReference>
<comment type="caution">
    <text evidence="1">The sequence shown here is derived from an EMBL/GenBank/DDBJ whole genome shotgun (WGS) entry which is preliminary data.</text>
</comment>
<dbReference type="SUPFAM" id="SSF53254">
    <property type="entry name" value="Phosphoglycerate mutase-like"/>
    <property type="match status" value="1"/>
</dbReference>
<sequence>MRLLIIRHGDPDYEKDSLTDKGWKEAEILSNRIAAMDIKEFYVSPLGRARDTANVTLNKMKRTAEVLPWLREFDALIYDESLGRERICWDLLPQDWTVVNEYYDKDRWYTAPIMKKGNVIAEANKVFEGIDKILDKHGYVREGNLYRAINPNRDTIVLFCHFGVECLILSHLLGISPVVLWHGFCAAPTSVTTLITEERRKGIAYFRMSAFGDVSHLYKAGEEPSFAARFCENYDNFEERHD</sequence>
<evidence type="ECO:0000313" key="2">
    <source>
        <dbReference type="Proteomes" id="UP000574276"/>
    </source>
</evidence>
<dbReference type="InterPro" id="IPR029033">
    <property type="entry name" value="His_PPase_superfam"/>
</dbReference>
<dbReference type="CDD" id="cd07067">
    <property type="entry name" value="HP_PGM_like"/>
    <property type="match status" value="1"/>
</dbReference>
<evidence type="ECO:0000313" key="1">
    <source>
        <dbReference type="EMBL" id="MBB2183254.1"/>
    </source>
</evidence>
<name>A0A839K0M3_9FIRM</name>
<protein>
    <submittedName>
        <fullName evidence="1">Histidine phosphatase family protein</fullName>
    </submittedName>
</protein>
<dbReference type="SMART" id="SM00855">
    <property type="entry name" value="PGAM"/>
    <property type="match status" value="1"/>
</dbReference>
<dbReference type="Proteomes" id="UP000574276">
    <property type="component" value="Unassembled WGS sequence"/>
</dbReference>
<dbReference type="AlphaFoldDB" id="A0A839K0M3"/>
<proteinExistence type="predicted"/>
<reference evidence="1 2" key="1">
    <citation type="submission" date="2020-07" db="EMBL/GenBank/DDBJ databases">
        <title>Characterization and genome sequencing of isolate MD1, a novel member within the family Lachnospiraceae.</title>
        <authorList>
            <person name="Rettenmaier R."/>
            <person name="Di Bello L."/>
            <person name="Zinser C."/>
            <person name="Scheitz K."/>
            <person name="Liebl W."/>
            <person name="Zverlov V."/>
        </authorList>
    </citation>
    <scope>NUCLEOTIDE SEQUENCE [LARGE SCALE GENOMIC DNA]</scope>
    <source>
        <strain evidence="1 2">MD1</strain>
    </source>
</reference>
<dbReference type="Gene3D" id="3.40.50.1240">
    <property type="entry name" value="Phosphoglycerate mutase-like"/>
    <property type="match status" value="1"/>
</dbReference>
<accession>A0A839K0M3</accession>
<dbReference type="InterPro" id="IPR013078">
    <property type="entry name" value="His_Pase_superF_clade-1"/>
</dbReference>
<keyword evidence="2" id="KW-1185">Reference proteome</keyword>
<organism evidence="1 2">
    <name type="scientific">Variimorphobacter saccharofermentans</name>
    <dbReference type="NCBI Taxonomy" id="2755051"/>
    <lineage>
        <taxon>Bacteria</taxon>
        <taxon>Bacillati</taxon>
        <taxon>Bacillota</taxon>
        <taxon>Clostridia</taxon>
        <taxon>Lachnospirales</taxon>
        <taxon>Lachnospiraceae</taxon>
        <taxon>Variimorphobacter</taxon>
    </lineage>
</organism>
<gene>
    <name evidence="1" type="ORF">H0486_10220</name>
</gene>